<evidence type="ECO:0000313" key="5">
    <source>
        <dbReference type="Proteomes" id="UP001596113"/>
    </source>
</evidence>
<dbReference type="Pfam" id="PF16126">
    <property type="entry name" value="DUF4838"/>
    <property type="match status" value="1"/>
</dbReference>
<dbReference type="PROSITE" id="PS51272">
    <property type="entry name" value="SLH"/>
    <property type="match status" value="3"/>
</dbReference>
<dbReference type="PANTHER" id="PTHR47406">
    <property type="entry name" value="COAGULATION FACTOR 5/8 TYPE, C-TERMINAL"/>
    <property type="match status" value="1"/>
</dbReference>
<reference evidence="5" key="1">
    <citation type="journal article" date="2019" name="Int. J. Syst. Evol. Microbiol.">
        <title>The Global Catalogue of Microorganisms (GCM) 10K type strain sequencing project: providing services to taxonomists for standard genome sequencing and annotation.</title>
        <authorList>
            <consortium name="The Broad Institute Genomics Platform"/>
            <consortium name="The Broad Institute Genome Sequencing Center for Infectious Disease"/>
            <person name="Wu L."/>
            <person name="Ma J."/>
        </authorList>
    </citation>
    <scope>NUCLEOTIDE SEQUENCE [LARGE SCALE GENOMIC DNA]</scope>
    <source>
        <strain evidence="5">CGMCC 1.18575</strain>
    </source>
</reference>
<accession>A0ABW0I2W8</accession>
<dbReference type="RefSeq" id="WP_378140392.1">
    <property type="nucleotide sequence ID" value="NZ_JBHSMI010000067.1"/>
</dbReference>
<protein>
    <submittedName>
        <fullName evidence="4">DUF4838 domain-containing protein</fullName>
    </submittedName>
</protein>
<dbReference type="Proteomes" id="UP001596113">
    <property type="component" value="Unassembled WGS sequence"/>
</dbReference>
<feature type="compositionally biased region" description="Low complexity" evidence="2">
    <location>
        <begin position="370"/>
        <end position="381"/>
    </location>
</feature>
<dbReference type="InterPro" id="IPR032287">
    <property type="entry name" value="DUF4838"/>
</dbReference>
<organism evidence="4 5">
    <name type="scientific">Cohnella soli</name>
    <dbReference type="NCBI Taxonomy" id="425005"/>
    <lineage>
        <taxon>Bacteria</taxon>
        <taxon>Bacillati</taxon>
        <taxon>Bacillota</taxon>
        <taxon>Bacilli</taxon>
        <taxon>Bacillales</taxon>
        <taxon>Paenibacillaceae</taxon>
        <taxon>Cohnella</taxon>
    </lineage>
</organism>
<gene>
    <name evidence="4" type="ORF">ACFPOF_33085</name>
</gene>
<name>A0ABW0I2W8_9BACL</name>
<feature type="region of interest" description="Disordered" evidence="2">
    <location>
        <begin position="365"/>
        <end position="387"/>
    </location>
</feature>
<keyword evidence="1" id="KW-0378">Hydrolase</keyword>
<dbReference type="InterPro" id="IPR001119">
    <property type="entry name" value="SLH_dom"/>
</dbReference>
<comment type="caution">
    <text evidence="4">The sequence shown here is derived from an EMBL/GenBank/DDBJ whole genome shotgun (WGS) entry which is preliminary data.</text>
</comment>
<dbReference type="Pfam" id="PF00395">
    <property type="entry name" value="SLH"/>
    <property type="match status" value="3"/>
</dbReference>
<keyword evidence="5" id="KW-1185">Reference proteome</keyword>
<sequence>MVSFSLCLISSTFGAWTGGKLALAEERVKYNAASVSQLSDVSGHWAEDQILDWYNKDFIKGYQDRTFRPNNKLSRGEMMALVNRAFGFEGEAPISYSDVENGSWIYSEVAKAVKAQYVTGDSNGKMNPQRDVTREEVAVMIARLLNLDGSEQPAEQFSDVGTFSLWSKAQIFAVAHKKIMVGFKDDSFRPKNTITRAEIIVALDRALKYRNDHFAANGGTYGPSTGIQTIEGDFTVDAEGVTLQNMVIIGNLMLSEKIGEGDVYLKNVEVRGHTDIRGGGENSVHLDDCIMPTVTINKKNGTVRIVLAGKTSIAKLTALTPAILDLSATASISSLFAEALIKALGQGTIESAVLGEKAKGSVFEKQPGKISGPGAPAAGQPIGSGGSGNPAVPGTVSVIANGQTNAVIVIADDASAKISAAANTLVEYVQKSTGAQLSVQTETQYDQSTGKEGMIPIYIGKAAPGQENNAASMLDGMLDDGFVILPRQKDITILGAKETGTEFGVYEFLERYVGVRWLLPGEYGDDVPQSATLAIPITNVKQQPAFHSRAMWPLQYVNEGGNDPAQYEWGVRNRLRVQNPGFEHYLWWMFLPTINYEDHPDFYPHDEEGNPLIPSYYYGWQPCFSNEATVDFAVDWIKNYFRDNPNASSISLAVSDNGGFCEALPHHPNYTDKLNSLGLPDMSDIYYGWVNKVVERVLEQYPDKWFGLLAYQEVYDPPSFALNERVVPYLTKDRLAWSDPEVRAHDQTVVDKWLQKASYIGFYDYNYGTPYVLPRIYNHLMADNYRYAIDNNVIASYGELFPNWGEAPKIWLMTKLLWDPEQDVDVLLDDWYKRAVGPEAAPYLKAYYDHWEDFWENRIKETDWFQGRKNIVYFMYNSAAYLSAVTDEEIAQSRSWLESAVAKAQTNDQKARANLLLKAFEYYEASALSYPKAVGALSDTNAALKLLEYSLDFEPKMAYAKKRIELVEQYKTDNLLRHQWDPRSESTLLWSGLNANAFWRLADYIKAYEEDGGPVRQRLSELAAPSQPDMSRNYAKLLLRAVDEGPINLNPSFEDAGNPDDPKVTAKDWGADIVNFGKFERKEFAPQSEEVNSGTASIHVHNFYYGDINQIVDAKTGLVISRLKYFVTEDTRTVGDIWIELNLLDENGQKLTTIKSERQPFYLSLGRWENIQIMDKIPARVNGIPVKKVQMAAIVNGFFEGGTMYLDDYELYQASEAFGLPLLSSAQAEEGTIDIVFNEAPDQAPTAADFSVLQKDGIATTEVEAALVSWNASSLTAKLSIPALDSKPWVQRVTYSVSYRDIDTISTNDIAIDRLPGYTTVSNDPSFEQWNASTGLPQHWWYSAEGISRSETIKRSGQSAVMAQYRYAGGIVQDLSALEPGNYIAVLHYKTSAASNGKLQWVITPKNGATPLTALVSSPSRGSDSNGDWKTHTFEFNLASDYNGQTMTDTQLLVLLSDFNAGDIIYLDDAELIRVDDAPVDQPSVSSVHAEEGFLNIVFSGAPAQAPTDADFTVRLVNDGQPSDVDHSLVSWDANSLTAKLEVPGISKQPWVQQTTYEIVYQSQESVSSNTVAIPRSDGYTAVSIDPSFEQWNASTGLPEHWWYSAEGISRSETIKRSGQSAIVAQYRYAGGIVQDLPALAPGRYIAVFHYNTSATSNGKVQWVVTPKNGSTPLTALVSNPSQGSASRGNWTTHSFEFEITSDYNGQSMTDTQLLILLSDFNSGDTIYFDDAEIIKVN</sequence>
<dbReference type="PANTHER" id="PTHR47406:SF2">
    <property type="entry name" value="ALPHA GLUCURONIDASE N-TERMINAL DOMAIN-CONTAINING PROTEIN"/>
    <property type="match status" value="1"/>
</dbReference>
<proteinExistence type="predicted"/>
<evidence type="ECO:0000256" key="1">
    <source>
        <dbReference type="ARBA" id="ARBA00022801"/>
    </source>
</evidence>
<dbReference type="Gene3D" id="3.30.379.10">
    <property type="entry name" value="Chitobiase/beta-hexosaminidase domain 2-like"/>
    <property type="match status" value="1"/>
</dbReference>
<feature type="domain" description="SLH" evidence="3">
    <location>
        <begin position="157"/>
        <end position="217"/>
    </location>
</feature>
<evidence type="ECO:0000313" key="4">
    <source>
        <dbReference type="EMBL" id="MFC5407593.1"/>
    </source>
</evidence>
<feature type="domain" description="SLH" evidence="3">
    <location>
        <begin position="33"/>
        <end position="91"/>
    </location>
</feature>
<evidence type="ECO:0000256" key="2">
    <source>
        <dbReference type="SAM" id="MobiDB-lite"/>
    </source>
</evidence>
<evidence type="ECO:0000259" key="3">
    <source>
        <dbReference type="PROSITE" id="PS51272"/>
    </source>
</evidence>
<dbReference type="Gene3D" id="2.60.120.260">
    <property type="entry name" value="Galactose-binding domain-like"/>
    <property type="match status" value="3"/>
</dbReference>
<dbReference type="SUPFAM" id="SSF55545">
    <property type="entry name" value="beta-N-acetylhexosaminidase-like domain"/>
    <property type="match status" value="1"/>
</dbReference>
<dbReference type="EMBL" id="JBHSMI010000067">
    <property type="protein sequence ID" value="MFC5407593.1"/>
    <property type="molecule type" value="Genomic_DNA"/>
</dbReference>
<dbReference type="InterPro" id="IPR029018">
    <property type="entry name" value="Hex-like_dom2"/>
</dbReference>
<feature type="domain" description="SLH" evidence="3">
    <location>
        <begin position="92"/>
        <end position="155"/>
    </location>
</feature>